<accession>A0A1S1NRG8</accession>
<dbReference type="Gene3D" id="1.10.1470.10">
    <property type="entry name" value="YjbJ"/>
    <property type="match status" value="1"/>
</dbReference>
<dbReference type="AlphaFoldDB" id="A0A1S1NRG8"/>
<comment type="similarity">
    <text evidence="1">Belongs to the UPF0337 (CsbD) family.</text>
</comment>
<name>A0A1S1NRG8_9GAMM</name>
<reference evidence="3 4" key="1">
    <citation type="submission" date="2019-08" db="EMBL/GenBank/DDBJ databases">
        <title>Complete genome sequence of Kushneria sp. YCWA18, a halophilic phosphate-solubilizing bacterium isolated from Daqiao saltern in China.</title>
        <authorList>
            <person name="Du G.-X."/>
            <person name="Qu L.-Y."/>
        </authorList>
    </citation>
    <scope>NUCLEOTIDE SEQUENCE [LARGE SCALE GENOMIC DNA]</scope>
    <source>
        <strain evidence="3 4">YCWA18</strain>
    </source>
</reference>
<dbReference type="Proteomes" id="UP000322553">
    <property type="component" value="Chromosome"/>
</dbReference>
<proteinExistence type="inferred from homology"/>
<dbReference type="InterPro" id="IPR036629">
    <property type="entry name" value="YjbJ_sf"/>
</dbReference>
<protein>
    <submittedName>
        <fullName evidence="3">CsbD family protein</fullName>
    </submittedName>
</protein>
<dbReference type="Pfam" id="PF05532">
    <property type="entry name" value="CsbD"/>
    <property type="match status" value="1"/>
</dbReference>
<feature type="domain" description="CsbD-like" evidence="2">
    <location>
        <begin position="4"/>
        <end position="55"/>
    </location>
</feature>
<dbReference type="STRING" id="657387.BH688_14910"/>
<evidence type="ECO:0000313" key="4">
    <source>
        <dbReference type="Proteomes" id="UP000322553"/>
    </source>
</evidence>
<evidence type="ECO:0000259" key="2">
    <source>
        <dbReference type="Pfam" id="PF05532"/>
    </source>
</evidence>
<keyword evidence="4" id="KW-1185">Reference proteome</keyword>
<dbReference type="SUPFAM" id="SSF69047">
    <property type="entry name" value="Hypothetical protein YjbJ"/>
    <property type="match status" value="1"/>
</dbReference>
<dbReference type="InterPro" id="IPR008462">
    <property type="entry name" value="CsbD"/>
</dbReference>
<evidence type="ECO:0000313" key="3">
    <source>
        <dbReference type="EMBL" id="QEL10002.1"/>
    </source>
</evidence>
<organism evidence="3 4">
    <name type="scientific">Kushneria phosphatilytica</name>
    <dbReference type="NCBI Taxonomy" id="657387"/>
    <lineage>
        <taxon>Bacteria</taxon>
        <taxon>Pseudomonadati</taxon>
        <taxon>Pseudomonadota</taxon>
        <taxon>Gammaproteobacteria</taxon>
        <taxon>Oceanospirillales</taxon>
        <taxon>Halomonadaceae</taxon>
        <taxon>Kushneria</taxon>
    </lineage>
</organism>
<dbReference type="EMBL" id="CP043420">
    <property type="protein sequence ID" value="QEL10002.1"/>
    <property type="molecule type" value="Genomic_DNA"/>
</dbReference>
<dbReference type="OrthoDB" id="6183264at2"/>
<sequence length="83" mass="8809">MNTDQLEGESRNLAGRAQQAYGEATDDHSVEAEGRVRSAAGRAQSQYGEAMESAREYTADRPFNALAIAAGVGFVFGLLVGRS</sequence>
<gene>
    <name evidence="3" type="ORF">FY550_01865</name>
</gene>
<dbReference type="RefSeq" id="WP_070981177.1">
    <property type="nucleotide sequence ID" value="NZ_CP043420.1"/>
</dbReference>
<evidence type="ECO:0000256" key="1">
    <source>
        <dbReference type="ARBA" id="ARBA00009129"/>
    </source>
</evidence>
<dbReference type="KEGG" id="kuy:FY550_01865"/>